<dbReference type="EMBL" id="KN846951">
    <property type="protein sequence ID" value="KIV84236.1"/>
    <property type="molecule type" value="Genomic_DNA"/>
</dbReference>
<dbReference type="AlphaFoldDB" id="A0A0D1X8T7"/>
<dbReference type="HOGENOM" id="CLU_1948827_0_0_1"/>
<evidence type="ECO:0000313" key="2">
    <source>
        <dbReference type="Proteomes" id="UP000053599"/>
    </source>
</evidence>
<proteinExistence type="predicted"/>
<protein>
    <submittedName>
        <fullName evidence="1">Uncharacterized protein</fullName>
    </submittedName>
</protein>
<evidence type="ECO:0000313" key="1">
    <source>
        <dbReference type="EMBL" id="KIV84236.1"/>
    </source>
</evidence>
<dbReference type="Proteomes" id="UP000053599">
    <property type="component" value="Unassembled WGS sequence"/>
</dbReference>
<gene>
    <name evidence="1" type="ORF">PV11_00027</name>
</gene>
<accession>A0A0D1X8T7</accession>
<reference evidence="1 2" key="1">
    <citation type="submission" date="2015-01" db="EMBL/GenBank/DDBJ databases">
        <title>The Genome Sequence of Exophiala sideris CBS121828.</title>
        <authorList>
            <consortium name="The Broad Institute Genomics Platform"/>
            <person name="Cuomo C."/>
            <person name="de Hoog S."/>
            <person name="Gorbushina A."/>
            <person name="Stielow B."/>
            <person name="Teixiera M."/>
            <person name="Abouelleil A."/>
            <person name="Chapman S.B."/>
            <person name="Priest M."/>
            <person name="Young S.K."/>
            <person name="Wortman J."/>
            <person name="Nusbaum C."/>
            <person name="Birren B."/>
        </authorList>
    </citation>
    <scope>NUCLEOTIDE SEQUENCE [LARGE SCALE GENOMIC DNA]</scope>
    <source>
        <strain evidence="1 2">CBS 121828</strain>
    </source>
</reference>
<organism evidence="1 2">
    <name type="scientific">Exophiala sideris</name>
    <dbReference type="NCBI Taxonomy" id="1016849"/>
    <lineage>
        <taxon>Eukaryota</taxon>
        <taxon>Fungi</taxon>
        <taxon>Dikarya</taxon>
        <taxon>Ascomycota</taxon>
        <taxon>Pezizomycotina</taxon>
        <taxon>Eurotiomycetes</taxon>
        <taxon>Chaetothyriomycetidae</taxon>
        <taxon>Chaetothyriales</taxon>
        <taxon>Herpotrichiellaceae</taxon>
        <taxon>Exophiala</taxon>
    </lineage>
</organism>
<sequence>MTRTMALFTSASGTPSAIATTQRQTKINLCIICTVLAMSRNWRMCMAYLVMWDNRSDGTPFPNCLAGEVRSMGAPFRMLDIIVQLVASESSFRFLRLLHHSVAVGVSDMSRVAFPTHWAASPSSIEGSS</sequence>
<name>A0A0D1X8T7_9EURO</name>